<protein>
    <recommendedName>
        <fullName evidence="1">SnoaL-like domain-containing protein</fullName>
    </recommendedName>
</protein>
<keyword evidence="3" id="KW-1185">Reference proteome</keyword>
<reference evidence="2 3" key="1">
    <citation type="submission" date="2018-01" db="EMBL/GenBank/DDBJ databases">
        <title>Draft genome sequence of Paucibacter aquatile CR182 isolated from freshwater of the Nakdong River.</title>
        <authorList>
            <person name="Choi A."/>
            <person name="Chung E.J."/>
        </authorList>
    </citation>
    <scope>NUCLEOTIDE SEQUENCE [LARGE SCALE GENOMIC DNA]</scope>
    <source>
        <strain evidence="2 3">CR182</strain>
    </source>
</reference>
<dbReference type="InterPro" id="IPR037401">
    <property type="entry name" value="SnoaL-like"/>
</dbReference>
<dbReference type="RefSeq" id="WP_102768081.1">
    <property type="nucleotide sequence ID" value="NZ_POSP01000003.1"/>
</dbReference>
<dbReference type="AlphaFoldDB" id="A0A2N8KXL7"/>
<evidence type="ECO:0000313" key="2">
    <source>
        <dbReference type="EMBL" id="PND38161.1"/>
    </source>
</evidence>
<evidence type="ECO:0000259" key="1">
    <source>
        <dbReference type="Pfam" id="PF12680"/>
    </source>
</evidence>
<proteinExistence type="predicted"/>
<dbReference type="EMBL" id="POSP01000003">
    <property type="protein sequence ID" value="PND38161.1"/>
    <property type="molecule type" value="Genomic_DNA"/>
</dbReference>
<gene>
    <name evidence="2" type="ORF">C1O66_11955</name>
</gene>
<dbReference type="SUPFAM" id="SSF54427">
    <property type="entry name" value="NTF2-like"/>
    <property type="match status" value="1"/>
</dbReference>
<evidence type="ECO:0000313" key="3">
    <source>
        <dbReference type="Proteomes" id="UP000235916"/>
    </source>
</evidence>
<comment type="caution">
    <text evidence="2">The sequence shown here is derived from an EMBL/GenBank/DDBJ whole genome shotgun (WGS) entry which is preliminary data.</text>
</comment>
<dbReference type="Gene3D" id="3.10.450.50">
    <property type="match status" value="1"/>
</dbReference>
<dbReference type="Proteomes" id="UP000235916">
    <property type="component" value="Unassembled WGS sequence"/>
</dbReference>
<name>A0A2N8KXL7_9BURK</name>
<dbReference type="InterPro" id="IPR032710">
    <property type="entry name" value="NTF2-like_dom_sf"/>
</dbReference>
<feature type="domain" description="SnoaL-like" evidence="1">
    <location>
        <begin position="13"/>
        <end position="107"/>
    </location>
</feature>
<accession>A0A2N8KXL7</accession>
<organism evidence="2 3">
    <name type="scientific">Kinneretia aquatilis</name>
    <dbReference type="NCBI Taxonomy" id="2070761"/>
    <lineage>
        <taxon>Bacteria</taxon>
        <taxon>Pseudomonadati</taxon>
        <taxon>Pseudomonadota</taxon>
        <taxon>Betaproteobacteria</taxon>
        <taxon>Burkholderiales</taxon>
        <taxon>Sphaerotilaceae</taxon>
        <taxon>Roseateles</taxon>
    </lineage>
</organism>
<sequence>MDLTLCSTHRDLIEQFWRTANDGDWPAFEALLSPDVVYLVPQTRERIRGREHFVEFFRSWPEAWRAELTRCIVDERGAVTVIDFLTARGSETGISFFELKDGQITEIRDFWPSEYEPPQRMIAAVERY</sequence>
<dbReference type="Pfam" id="PF12680">
    <property type="entry name" value="SnoaL_2"/>
    <property type="match status" value="1"/>
</dbReference>
<dbReference type="OrthoDB" id="117872at2"/>